<sequence length="136" mass="15654">MRYEQIKEGVEYGDLETLVDSTVSVAEFKPKTGTEEDVIVVGFYVKDEAPAMDLAKFIERGVTPILDTEVSPNPNDVGMYIVFVEVENEDLMKTTLNLINDIRGLVKVKEWGIKFYKREAVNVKAEEIREWLRNHR</sequence>
<dbReference type="AlphaFoldDB" id="A0A381VNJ9"/>
<accession>A0A381VNJ9</accession>
<reference evidence="1" key="1">
    <citation type="submission" date="2018-05" db="EMBL/GenBank/DDBJ databases">
        <authorList>
            <person name="Lanie J.A."/>
            <person name="Ng W.-L."/>
            <person name="Kazmierczak K.M."/>
            <person name="Andrzejewski T.M."/>
            <person name="Davidsen T.M."/>
            <person name="Wayne K.J."/>
            <person name="Tettelin H."/>
            <person name="Glass J.I."/>
            <person name="Rusch D."/>
            <person name="Podicherti R."/>
            <person name="Tsui H.-C.T."/>
            <person name="Winkler M.E."/>
        </authorList>
    </citation>
    <scope>NUCLEOTIDE SEQUENCE</scope>
</reference>
<gene>
    <name evidence="1" type="ORF">METZ01_LOCUS94495</name>
</gene>
<organism evidence="1">
    <name type="scientific">marine metagenome</name>
    <dbReference type="NCBI Taxonomy" id="408172"/>
    <lineage>
        <taxon>unclassified sequences</taxon>
        <taxon>metagenomes</taxon>
        <taxon>ecological metagenomes</taxon>
    </lineage>
</organism>
<name>A0A381VNJ9_9ZZZZ</name>
<proteinExistence type="predicted"/>
<evidence type="ECO:0000313" key="1">
    <source>
        <dbReference type="EMBL" id="SVA41641.1"/>
    </source>
</evidence>
<dbReference type="EMBL" id="UINC01009278">
    <property type="protein sequence ID" value="SVA41641.1"/>
    <property type="molecule type" value="Genomic_DNA"/>
</dbReference>
<protein>
    <submittedName>
        <fullName evidence="1">Uncharacterized protein</fullName>
    </submittedName>
</protein>